<evidence type="ECO:0000313" key="2">
    <source>
        <dbReference type="EMBL" id="GFY10015.1"/>
    </source>
</evidence>
<organism evidence="2 3">
    <name type="scientific">Trichonephila clavipes</name>
    <name type="common">Golden silk orbweaver</name>
    <name type="synonym">Nephila clavipes</name>
    <dbReference type="NCBI Taxonomy" id="2585209"/>
    <lineage>
        <taxon>Eukaryota</taxon>
        <taxon>Metazoa</taxon>
        <taxon>Ecdysozoa</taxon>
        <taxon>Arthropoda</taxon>
        <taxon>Chelicerata</taxon>
        <taxon>Arachnida</taxon>
        <taxon>Araneae</taxon>
        <taxon>Araneomorphae</taxon>
        <taxon>Entelegynae</taxon>
        <taxon>Araneoidea</taxon>
        <taxon>Nephilidae</taxon>
        <taxon>Trichonephila</taxon>
    </lineage>
</organism>
<protein>
    <submittedName>
        <fullName evidence="2">Uncharacterized protein</fullName>
    </submittedName>
</protein>
<feature type="compositionally biased region" description="Polar residues" evidence="1">
    <location>
        <begin position="208"/>
        <end position="219"/>
    </location>
</feature>
<comment type="caution">
    <text evidence="2">The sequence shown here is derived from an EMBL/GenBank/DDBJ whole genome shotgun (WGS) entry which is preliminary data.</text>
</comment>
<proteinExistence type="predicted"/>
<keyword evidence="3" id="KW-1185">Reference proteome</keyword>
<feature type="compositionally biased region" description="Polar residues" evidence="1">
    <location>
        <begin position="164"/>
        <end position="178"/>
    </location>
</feature>
<evidence type="ECO:0000313" key="3">
    <source>
        <dbReference type="Proteomes" id="UP000887159"/>
    </source>
</evidence>
<feature type="compositionally biased region" description="Polar residues" evidence="1">
    <location>
        <begin position="58"/>
        <end position="67"/>
    </location>
</feature>
<reference evidence="2" key="1">
    <citation type="submission" date="2020-08" db="EMBL/GenBank/DDBJ databases">
        <title>Multicomponent nature underlies the extraordinary mechanical properties of spider dragline silk.</title>
        <authorList>
            <person name="Kono N."/>
            <person name="Nakamura H."/>
            <person name="Mori M."/>
            <person name="Yoshida Y."/>
            <person name="Ohtoshi R."/>
            <person name="Malay A.D."/>
            <person name="Moran D.A.P."/>
            <person name="Tomita M."/>
            <person name="Numata K."/>
            <person name="Arakawa K."/>
        </authorList>
    </citation>
    <scope>NUCLEOTIDE SEQUENCE</scope>
</reference>
<dbReference type="Proteomes" id="UP000887159">
    <property type="component" value="Unassembled WGS sequence"/>
</dbReference>
<evidence type="ECO:0000256" key="1">
    <source>
        <dbReference type="SAM" id="MobiDB-lite"/>
    </source>
</evidence>
<gene>
    <name evidence="2" type="primary">NCL1_40408</name>
    <name evidence="2" type="ORF">TNCV_3699761</name>
</gene>
<feature type="compositionally biased region" description="Basic residues" evidence="1">
    <location>
        <begin position="68"/>
        <end position="77"/>
    </location>
</feature>
<dbReference type="EMBL" id="BMAU01021292">
    <property type="protein sequence ID" value="GFY10015.1"/>
    <property type="molecule type" value="Genomic_DNA"/>
</dbReference>
<accession>A0A8X6SEN8</accession>
<dbReference type="AlphaFoldDB" id="A0A8X6SEN8"/>
<name>A0A8X6SEN8_TRICX</name>
<feature type="region of interest" description="Disordered" evidence="1">
    <location>
        <begin position="55"/>
        <end position="219"/>
    </location>
</feature>
<sequence length="219" mass="24721">MPKFEGPYRELEIRNNNLIIWKKGKSVTVNIDQVRVYHPRQSDTISLDSHVETLYEGQRSSNGSSRSHPGKYKRSRKTLSEESKGRKSNKGNAGWEDPRLKRKVGSNRSVERMDKKRSKICRKISLQGSEHGGQKRLTPEPTQGIKRTIPSLVSSRKHKYRRPNNPSQGSQSIAGTSHQLDRRQCKPPTEGSRQGASVQYDRARETKTTPSGGKSAAET</sequence>